<organism evidence="6 7">
    <name type="scientific">Williamsia marianensis</name>
    <dbReference type="NCBI Taxonomy" id="85044"/>
    <lineage>
        <taxon>Bacteria</taxon>
        <taxon>Bacillati</taxon>
        <taxon>Actinomycetota</taxon>
        <taxon>Actinomycetes</taxon>
        <taxon>Mycobacteriales</taxon>
        <taxon>Nocardiaceae</taxon>
        <taxon>Williamsia</taxon>
    </lineage>
</organism>
<feature type="domain" description="IclR-ED" evidence="5">
    <location>
        <begin position="77"/>
        <end position="292"/>
    </location>
</feature>
<dbReference type="SMART" id="SM00346">
    <property type="entry name" value="HTH_ICLR"/>
    <property type="match status" value="1"/>
</dbReference>
<evidence type="ECO:0000259" key="5">
    <source>
        <dbReference type="PROSITE" id="PS51078"/>
    </source>
</evidence>
<dbReference type="PANTHER" id="PTHR30136">
    <property type="entry name" value="HELIX-TURN-HELIX TRANSCRIPTIONAL REGULATOR, ICLR FAMILY"/>
    <property type="match status" value="1"/>
</dbReference>
<dbReference type="Proteomes" id="UP000225108">
    <property type="component" value="Unassembled WGS sequence"/>
</dbReference>
<evidence type="ECO:0000256" key="1">
    <source>
        <dbReference type="ARBA" id="ARBA00023015"/>
    </source>
</evidence>
<dbReference type="InterPro" id="IPR014757">
    <property type="entry name" value="Tscrpt_reg_IclR_C"/>
</dbReference>
<evidence type="ECO:0000256" key="3">
    <source>
        <dbReference type="ARBA" id="ARBA00023163"/>
    </source>
</evidence>
<dbReference type="PROSITE" id="PS51077">
    <property type="entry name" value="HTH_ICLR"/>
    <property type="match status" value="1"/>
</dbReference>
<dbReference type="GO" id="GO:0045892">
    <property type="term" value="P:negative regulation of DNA-templated transcription"/>
    <property type="evidence" value="ECO:0007669"/>
    <property type="project" value="TreeGrafter"/>
</dbReference>
<dbReference type="SUPFAM" id="SSF55781">
    <property type="entry name" value="GAF domain-like"/>
    <property type="match status" value="1"/>
</dbReference>
<dbReference type="PROSITE" id="PS51078">
    <property type="entry name" value="ICLR_ED"/>
    <property type="match status" value="1"/>
</dbReference>
<feature type="domain" description="HTH iclR-type" evidence="4">
    <location>
        <begin position="15"/>
        <end position="76"/>
    </location>
</feature>
<dbReference type="AlphaFoldDB" id="A0A2G3PR30"/>
<dbReference type="InterPro" id="IPR005471">
    <property type="entry name" value="Tscrpt_reg_IclR_N"/>
</dbReference>
<reference evidence="6 7" key="1">
    <citation type="submission" date="2017-10" db="EMBL/GenBank/DDBJ databases">
        <title>The draft genome sequence of Williamsia sp. BULT 1.1 isolated from the semi-arid grassland soils from South Africa.</title>
        <authorList>
            <person name="Kabwe M.H."/>
            <person name="Govender N."/>
            <person name="Mutseka Lunga P."/>
            <person name="Vikram S."/>
            <person name="Makhalanyane T.P."/>
        </authorList>
    </citation>
    <scope>NUCLEOTIDE SEQUENCE [LARGE SCALE GENOMIC DNA]</scope>
    <source>
        <strain evidence="6 7">BULT 1.1</strain>
    </source>
</reference>
<evidence type="ECO:0008006" key="8">
    <source>
        <dbReference type="Google" id="ProtNLM"/>
    </source>
</evidence>
<dbReference type="PANTHER" id="PTHR30136:SF24">
    <property type="entry name" value="HTH-TYPE TRANSCRIPTIONAL REPRESSOR ALLR"/>
    <property type="match status" value="1"/>
</dbReference>
<dbReference type="EMBL" id="PEBD01000004">
    <property type="protein sequence ID" value="PHV68254.1"/>
    <property type="molecule type" value="Genomic_DNA"/>
</dbReference>
<proteinExistence type="predicted"/>
<keyword evidence="3" id="KW-0804">Transcription</keyword>
<dbReference type="InterPro" id="IPR036388">
    <property type="entry name" value="WH-like_DNA-bd_sf"/>
</dbReference>
<keyword evidence="2" id="KW-0238">DNA-binding</keyword>
<dbReference type="Gene3D" id="3.30.450.40">
    <property type="match status" value="1"/>
</dbReference>
<gene>
    <name evidence="6" type="ORF">CSW57_03140</name>
</gene>
<comment type="caution">
    <text evidence="6">The sequence shown here is derived from an EMBL/GenBank/DDBJ whole genome shotgun (WGS) entry which is preliminary data.</text>
</comment>
<dbReference type="InterPro" id="IPR029016">
    <property type="entry name" value="GAF-like_dom_sf"/>
</dbReference>
<evidence type="ECO:0000313" key="6">
    <source>
        <dbReference type="EMBL" id="PHV68254.1"/>
    </source>
</evidence>
<name>A0A2G3PR30_WILMA</name>
<dbReference type="Gene3D" id="1.10.10.10">
    <property type="entry name" value="Winged helix-like DNA-binding domain superfamily/Winged helix DNA-binding domain"/>
    <property type="match status" value="1"/>
</dbReference>
<evidence type="ECO:0000256" key="2">
    <source>
        <dbReference type="ARBA" id="ARBA00023125"/>
    </source>
</evidence>
<dbReference type="GO" id="GO:0003677">
    <property type="term" value="F:DNA binding"/>
    <property type="evidence" value="ECO:0007669"/>
    <property type="project" value="UniProtKB-KW"/>
</dbReference>
<dbReference type="Pfam" id="PF09339">
    <property type="entry name" value="HTH_IclR"/>
    <property type="match status" value="1"/>
</dbReference>
<dbReference type="InterPro" id="IPR036390">
    <property type="entry name" value="WH_DNA-bd_sf"/>
</dbReference>
<dbReference type="GO" id="GO:0003700">
    <property type="term" value="F:DNA-binding transcription factor activity"/>
    <property type="evidence" value="ECO:0007669"/>
    <property type="project" value="TreeGrafter"/>
</dbReference>
<evidence type="ECO:0000259" key="4">
    <source>
        <dbReference type="PROSITE" id="PS51077"/>
    </source>
</evidence>
<dbReference type="SUPFAM" id="SSF46785">
    <property type="entry name" value="Winged helix' DNA-binding domain"/>
    <property type="match status" value="1"/>
</dbReference>
<dbReference type="RefSeq" id="WP_099381404.1">
    <property type="nucleotide sequence ID" value="NZ_PEBD01000004.1"/>
</dbReference>
<keyword evidence="1" id="KW-0805">Transcription regulation</keyword>
<accession>A0A2G3PR30</accession>
<evidence type="ECO:0000313" key="7">
    <source>
        <dbReference type="Proteomes" id="UP000225108"/>
    </source>
</evidence>
<dbReference type="InterPro" id="IPR050707">
    <property type="entry name" value="HTH_MetabolicPath_Reg"/>
</dbReference>
<protein>
    <recommendedName>
        <fullName evidence="8">IclR family transcriptional regulator</fullName>
    </recommendedName>
</protein>
<sequence length="292" mass="31545">MTVTVGDSMPVGQPSPPTQRVVRVIELLAEQTGGRLTLAEIVRRTGFSRATAHAVLTQLTIDGWVSREDGQFAIGAGFVALARQAERGYPLRRLAAPMIHELAVDLDMPAFLAERVGEQITVTELVGVPDMQWIRPGRRIALRPPVCREFVAWAPEAERQRWIDSAPPGARDRLHDVLEVICDRGYAVERLTGDHAEMIDALASLRDSPVSDTVRSRVAGLLAELTTIDYLPEESVGVVAVVTIGAPVIDSEGTVIASIVVCPNREMSADEMAHLGTSVAVAADRVAHALAR</sequence>